<keyword evidence="3" id="KW-1185">Reference proteome</keyword>
<dbReference type="Gramene" id="OB03G39320.1">
    <property type="protein sequence ID" value="OB03G39320.1"/>
    <property type="gene ID" value="OB03G39320"/>
</dbReference>
<evidence type="ECO:0000313" key="2">
    <source>
        <dbReference type="EnsemblPlants" id="OB03G39320.1"/>
    </source>
</evidence>
<dbReference type="Pfam" id="PF04601">
    <property type="entry name" value="DUF569"/>
    <property type="match status" value="1"/>
</dbReference>
<dbReference type="HOGENOM" id="CLU_128567_0_0_1"/>
<feature type="domain" description="DUF569" evidence="1">
    <location>
        <begin position="10"/>
        <end position="148"/>
    </location>
</feature>
<dbReference type="Proteomes" id="UP000006038">
    <property type="component" value="Chromosome 3"/>
</dbReference>
<dbReference type="PANTHER" id="PTHR31205:SF4">
    <property type="entry name" value="DUF569 DOMAIN-CONTAINING PROTEIN"/>
    <property type="match status" value="1"/>
</dbReference>
<reference evidence="2" key="1">
    <citation type="journal article" date="2013" name="Nat. Commun.">
        <title>Whole-genome sequencing of Oryza brachyantha reveals mechanisms underlying Oryza genome evolution.</title>
        <authorList>
            <person name="Chen J."/>
            <person name="Huang Q."/>
            <person name="Gao D."/>
            <person name="Wang J."/>
            <person name="Lang Y."/>
            <person name="Liu T."/>
            <person name="Li B."/>
            <person name="Bai Z."/>
            <person name="Luis Goicoechea J."/>
            <person name="Liang C."/>
            <person name="Chen C."/>
            <person name="Zhang W."/>
            <person name="Sun S."/>
            <person name="Liao Y."/>
            <person name="Zhang X."/>
            <person name="Yang L."/>
            <person name="Song C."/>
            <person name="Wang M."/>
            <person name="Shi J."/>
            <person name="Liu G."/>
            <person name="Liu J."/>
            <person name="Zhou H."/>
            <person name="Zhou W."/>
            <person name="Yu Q."/>
            <person name="An N."/>
            <person name="Chen Y."/>
            <person name="Cai Q."/>
            <person name="Wang B."/>
            <person name="Liu B."/>
            <person name="Min J."/>
            <person name="Huang Y."/>
            <person name="Wu H."/>
            <person name="Li Z."/>
            <person name="Zhang Y."/>
            <person name="Yin Y."/>
            <person name="Song W."/>
            <person name="Jiang J."/>
            <person name="Jackson S.A."/>
            <person name="Wing R.A."/>
            <person name="Wang J."/>
            <person name="Chen M."/>
        </authorList>
    </citation>
    <scope>NUCLEOTIDE SEQUENCE [LARGE SCALE GENOMIC DNA]</scope>
    <source>
        <strain evidence="2">cv. IRGC 101232</strain>
    </source>
</reference>
<dbReference type="InterPro" id="IPR008999">
    <property type="entry name" value="Actin-crosslinking"/>
</dbReference>
<dbReference type="PANTHER" id="PTHR31205">
    <property type="entry name" value="ACTIN CROSS-LINKING PROTEIN (DUF569)"/>
    <property type="match status" value="1"/>
</dbReference>
<accession>J3LSA6</accession>
<protein>
    <recommendedName>
        <fullName evidence="1">DUF569 domain-containing protein</fullName>
    </recommendedName>
</protein>
<name>J3LSA6_ORYBR</name>
<evidence type="ECO:0000259" key="1">
    <source>
        <dbReference type="Pfam" id="PF04601"/>
    </source>
</evidence>
<sequence>GSMQLGVVPFENGQYVRLLNRGRAGGYLFADESGKGLSTDTRREMINTVWRVQILETEAVHVVLRGAYGRHLAATPMNAGFGHIGELATQCVFETMEDIHLMWRTIPGSRAGDIVLLNDTSSLRALRANGLYRPWNTGVTLQAIDRTNARLSLMMEWGVQVIPEVQRPPFQLRPAA</sequence>
<dbReference type="InterPro" id="IPR007679">
    <property type="entry name" value="DUF569"/>
</dbReference>
<evidence type="ECO:0000313" key="3">
    <source>
        <dbReference type="Proteomes" id="UP000006038"/>
    </source>
</evidence>
<dbReference type="AlphaFoldDB" id="J3LSA6"/>
<dbReference type="EnsemblPlants" id="OB03G39320.1">
    <property type="protein sequence ID" value="OB03G39320.1"/>
    <property type="gene ID" value="OB03G39320"/>
</dbReference>
<reference evidence="2" key="2">
    <citation type="submission" date="2013-04" db="UniProtKB">
        <authorList>
            <consortium name="EnsemblPlants"/>
        </authorList>
    </citation>
    <scope>IDENTIFICATION</scope>
</reference>
<dbReference type="eggNOG" id="ENOG502R5QU">
    <property type="taxonomic scope" value="Eukaryota"/>
</dbReference>
<organism evidence="2">
    <name type="scientific">Oryza brachyantha</name>
    <name type="common">malo sina</name>
    <dbReference type="NCBI Taxonomy" id="4533"/>
    <lineage>
        <taxon>Eukaryota</taxon>
        <taxon>Viridiplantae</taxon>
        <taxon>Streptophyta</taxon>
        <taxon>Embryophyta</taxon>
        <taxon>Tracheophyta</taxon>
        <taxon>Spermatophyta</taxon>
        <taxon>Magnoliopsida</taxon>
        <taxon>Liliopsida</taxon>
        <taxon>Poales</taxon>
        <taxon>Poaceae</taxon>
        <taxon>BOP clade</taxon>
        <taxon>Oryzoideae</taxon>
        <taxon>Oryzeae</taxon>
        <taxon>Oryzinae</taxon>
        <taxon>Oryza</taxon>
    </lineage>
</organism>
<proteinExistence type="predicted"/>
<dbReference type="SUPFAM" id="SSF50405">
    <property type="entry name" value="Actin-crosslinking proteins"/>
    <property type="match status" value="1"/>
</dbReference>